<evidence type="ECO:0000256" key="1">
    <source>
        <dbReference type="SAM" id="MobiDB-lite"/>
    </source>
</evidence>
<reference evidence="2 3" key="1">
    <citation type="journal article" date="2019" name="Philos. Trans. R. Soc. Lond., B, Biol. Sci.">
        <title>Ant behaviour and brain gene expression of defending hosts depend on the ecological success of the intruding social parasite.</title>
        <authorList>
            <person name="Kaur R."/>
            <person name="Stoldt M."/>
            <person name="Jongepier E."/>
            <person name="Feldmeyer B."/>
            <person name="Menzel F."/>
            <person name="Bornberg-Bauer E."/>
            <person name="Foitzik S."/>
        </authorList>
    </citation>
    <scope>NUCLEOTIDE SEQUENCE [LARGE SCALE GENOMIC DNA]</scope>
    <source>
        <tissue evidence="2">Whole body</tissue>
    </source>
</reference>
<keyword evidence="3" id="KW-1185">Reference proteome</keyword>
<proteinExistence type="predicted"/>
<evidence type="ECO:0000313" key="3">
    <source>
        <dbReference type="Proteomes" id="UP000310200"/>
    </source>
</evidence>
<dbReference type="Proteomes" id="UP000310200">
    <property type="component" value="Unassembled WGS sequence"/>
</dbReference>
<feature type="region of interest" description="Disordered" evidence="1">
    <location>
        <begin position="1"/>
        <end position="41"/>
    </location>
</feature>
<accession>A0A4S2KUM2</accession>
<feature type="non-terminal residue" evidence="2">
    <location>
        <position position="1"/>
    </location>
</feature>
<name>A0A4S2KUM2_9HYME</name>
<gene>
    <name evidence="2" type="ORF">DBV15_04298</name>
</gene>
<protein>
    <submittedName>
        <fullName evidence="2">Uncharacterized protein</fullName>
    </submittedName>
</protein>
<sequence length="71" mass="7722">KTRLGETTPRLINPPSVADEGSERRQRRQRDNAHSTTGRTHRALVLLVQHLAAGTCDPHALFTGKPEALGG</sequence>
<evidence type="ECO:0000313" key="2">
    <source>
        <dbReference type="EMBL" id="TGZ53296.1"/>
    </source>
</evidence>
<organism evidence="2 3">
    <name type="scientific">Temnothorax longispinosus</name>
    <dbReference type="NCBI Taxonomy" id="300112"/>
    <lineage>
        <taxon>Eukaryota</taxon>
        <taxon>Metazoa</taxon>
        <taxon>Ecdysozoa</taxon>
        <taxon>Arthropoda</taxon>
        <taxon>Hexapoda</taxon>
        <taxon>Insecta</taxon>
        <taxon>Pterygota</taxon>
        <taxon>Neoptera</taxon>
        <taxon>Endopterygota</taxon>
        <taxon>Hymenoptera</taxon>
        <taxon>Apocrita</taxon>
        <taxon>Aculeata</taxon>
        <taxon>Formicoidea</taxon>
        <taxon>Formicidae</taxon>
        <taxon>Myrmicinae</taxon>
        <taxon>Temnothorax</taxon>
    </lineage>
</organism>
<dbReference type="AlphaFoldDB" id="A0A4S2KUM2"/>
<dbReference type="EMBL" id="QBLH01001066">
    <property type="protein sequence ID" value="TGZ53296.1"/>
    <property type="molecule type" value="Genomic_DNA"/>
</dbReference>
<feature type="compositionally biased region" description="Basic and acidic residues" evidence="1">
    <location>
        <begin position="21"/>
        <end position="33"/>
    </location>
</feature>
<comment type="caution">
    <text evidence="2">The sequence shown here is derived from an EMBL/GenBank/DDBJ whole genome shotgun (WGS) entry which is preliminary data.</text>
</comment>